<sequence>MPNPILEIQGLTITHGQDVLVQTVDLALFPGQTLALVGESGSGKSLTALALMKLLPKDLQMQVQSWQLQKQDMQSLSATQWHQIRGAQVSMIFQEPLTALNPLHQVEKQLLESLYWHQPHLTKAQAYERMQVLLTQVGLEASLAQARPHQLSGGQRQRVMIAMALANEPKILIADEPTTALDVTVQAQILDLLCELQHKYQMALLLISHDLNLVQRYAHQVAVMRQGHILEQGQVQQVYQNPQHVYTQTLLASQPGKAPVSQQTSKCVLELNQVRVRFPLPKPFWRPRREYEYKLGINALSFRLHQGQTLALVGESGSGKTTAALAALRLLPLDQGEIYWQGQAVHNCQQAHLRARRKEIQMVFQDPFSSLSPRMSVAQIISEGVYLHYPALSVAEVEAQVIQVLQEVGLAPESRHRYPHEFSGGQRQRIAIARALILQPQVLILDEPTSALDLSVQAQIIGLLLNLQAKYQLAYLFISHDLAVVRALSHQVYVLYQGKLVESGATEAILSQPQHPYTQALIKAAALKD</sequence>
<dbReference type="EMBL" id="FNYH01000009">
    <property type="protein sequence ID" value="SEI75479.1"/>
    <property type="molecule type" value="Genomic_DNA"/>
</dbReference>
<dbReference type="PROSITE" id="PS00211">
    <property type="entry name" value="ABC_TRANSPORTER_1"/>
    <property type="match status" value="2"/>
</dbReference>
<evidence type="ECO:0000256" key="4">
    <source>
        <dbReference type="ARBA" id="ARBA00022840"/>
    </source>
</evidence>
<dbReference type="GO" id="GO:0015833">
    <property type="term" value="P:peptide transport"/>
    <property type="evidence" value="ECO:0007669"/>
    <property type="project" value="InterPro"/>
</dbReference>
<dbReference type="STRING" id="64971.SAMN05421831_10972"/>
<keyword evidence="3" id="KW-0547">Nucleotide-binding</keyword>
<dbReference type="InterPro" id="IPR017871">
    <property type="entry name" value="ABC_transporter-like_CS"/>
</dbReference>
<dbReference type="GO" id="GO:0005524">
    <property type="term" value="F:ATP binding"/>
    <property type="evidence" value="ECO:0007669"/>
    <property type="project" value="UniProtKB-KW"/>
</dbReference>
<accession>A0A1H6T5U3</accession>
<proteinExistence type="inferred from homology"/>
<dbReference type="FunFam" id="3.40.50.300:FF:000016">
    <property type="entry name" value="Oligopeptide ABC transporter ATP-binding component"/>
    <property type="match status" value="1"/>
</dbReference>
<evidence type="ECO:0000256" key="1">
    <source>
        <dbReference type="ARBA" id="ARBA00005417"/>
    </source>
</evidence>
<dbReference type="Pfam" id="PF08352">
    <property type="entry name" value="oligo_HPY"/>
    <property type="match status" value="2"/>
</dbReference>
<protein>
    <submittedName>
        <fullName evidence="6">Microcin C transport system ATP-binding protein</fullName>
    </submittedName>
</protein>
<organism evidence="6 7">
    <name type="scientific">Allopseudospirillum japonicum</name>
    <dbReference type="NCBI Taxonomy" id="64971"/>
    <lineage>
        <taxon>Bacteria</taxon>
        <taxon>Pseudomonadati</taxon>
        <taxon>Pseudomonadota</taxon>
        <taxon>Gammaproteobacteria</taxon>
        <taxon>Oceanospirillales</taxon>
        <taxon>Oceanospirillaceae</taxon>
        <taxon>Allopseudospirillum</taxon>
    </lineage>
</organism>
<feature type="domain" description="ABC transporter" evidence="5">
    <location>
        <begin position="6"/>
        <end position="251"/>
    </location>
</feature>
<dbReference type="PROSITE" id="PS50893">
    <property type="entry name" value="ABC_TRANSPORTER_2"/>
    <property type="match status" value="2"/>
</dbReference>
<keyword evidence="2" id="KW-0813">Transport</keyword>
<keyword evidence="7" id="KW-1185">Reference proteome</keyword>
<dbReference type="Gene3D" id="3.40.50.300">
    <property type="entry name" value="P-loop containing nucleotide triphosphate hydrolases"/>
    <property type="match status" value="2"/>
</dbReference>
<dbReference type="Proteomes" id="UP000242999">
    <property type="component" value="Unassembled WGS sequence"/>
</dbReference>
<feature type="domain" description="ABC transporter" evidence="5">
    <location>
        <begin position="269"/>
        <end position="522"/>
    </location>
</feature>
<name>A0A1H6T5U3_9GAMM</name>
<dbReference type="GO" id="GO:0055085">
    <property type="term" value="P:transmembrane transport"/>
    <property type="evidence" value="ECO:0007669"/>
    <property type="project" value="UniProtKB-ARBA"/>
</dbReference>
<dbReference type="RefSeq" id="WP_218139023.1">
    <property type="nucleotide sequence ID" value="NZ_FNYH01000009.1"/>
</dbReference>
<dbReference type="CDD" id="cd03257">
    <property type="entry name" value="ABC_NikE_OppD_transporters"/>
    <property type="match status" value="2"/>
</dbReference>
<evidence type="ECO:0000313" key="6">
    <source>
        <dbReference type="EMBL" id="SEI75479.1"/>
    </source>
</evidence>
<reference evidence="7" key="1">
    <citation type="submission" date="2016-10" db="EMBL/GenBank/DDBJ databases">
        <authorList>
            <person name="Varghese N."/>
            <person name="Submissions S."/>
        </authorList>
    </citation>
    <scope>NUCLEOTIDE SEQUENCE [LARGE SCALE GENOMIC DNA]</scope>
    <source>
        <strain evidence="7">DSM 7165</strain>
    </source>
</reference>
<dbReference type="PANTHER" id="PTHR43776">
    <property type="entry name" value="TRANSPORT ATP-BINDING PROTEIN"/>
    <property type="match status" value="1"/>
</dbReference>
<comment type="similarity">
    <text evidence="1">Belongs to the ABC transporter superfamily.</text>
</comment>
<dbReference type="GO" id="GO:0016887">
    <property type="term" value="F:ATP hydrolysis activity"/>
    <property type="evidence" value="ECO:0007669"/>
    <property type="project" value="InterPro"/>
</dbReference>
<dbReference type="PANTHER" id="PTHR43776:SF7">
    <property type="entry name" value="D,D-DIPEPTIDE TRANSPORT ATP-BINDING PROTEIN DDPF-RELATED"/>
    <property type="match status" value="1"/>
</dbReference>
<keyword evidence="4 6" id="KW-0067">ATP-binding</keyword>
<dbReference type="SUPFAM" id="SSF52540">
    <property type="entry name" value="P-loop containing nucleoside triphosphate hydrolases"/>
    <property type="match status" value="2"/>
</dbReference>
<dbReference type="InterPro" id="IPR050319">
    <property type="entry name" value="ABC_transp_ATP-bind"/>
</dbReference>
<dbReference type="NCBIfam" id="NF007739">
    <property type="entry name" value="PRK10419.1"/>
    <property type="match status" value="2"/>
</dbReference>
<dbReference type="InterPro" id="IPR003439">
    <property type="entry name" value="ABC_transporter-like_ATP-bd"/>
</dbReference>
<evidence type="ECO:0000256" key="2">
    <source>
        <dbReference type="ARBA" id="ARBA00022448"/>
    </source>
</evidence>
<evidence type="ECO:0000259" key="5">
    <source>
        <dbReference type="PROSITE" id="PS50893"/>
    </source>
</evidence>
<dbReference type="InterPro" id="IPR013563">
    <property type="entry name" value="Oligopep_ABC_C"/>
</dbReference>
<dbReference type="AlphaFoldDB" id="A0A1H6T5U3"/>
<dbReference type="NCBIfam" id="NF008453">
    <property type="entry name" value="PRK11308.1"/>
    <property type="match status" value="2"/>
</dbReference>
<dbReference type="InterPro" id="IPR003593">
    <property type="entry name" value="AAA+_ATPase"/>
</dbReference>
<dbReference type="Pfam" id="PF00005">
    <property type="entry name" value="ABC_tran"/>
    <property type="match status" value="2"/>
</dbReference>
<evidence type="ECO:0000313" key="7">
    <source>
        <dbReference type="Proteomes" id="UP000242999"/>
    </source>
</evidence>
<evidence type="ECO:0000256" key="3">
    <source>
        <dbReference type="ARBA" id="ARBA00022741"/>
    </source>
</evidence>
<dbReference type="InterPro" id="IPR027417">
    <property type="entry name" value="P-loop_NTPase"/>
</dbReference>
<dbReference type="SMART" id="SM00382">
    <property type="entry name" value="AAA"/>
    <property type="match status" value="2"/>
</dbReference>
<gene>
    <name evidence="6" type="ORF">SAMN05421831_10972</name>
</gene>